<gene>
    <name evidence="2" type="ORF">B0F90DRAFT_1762074</name>
</gene>
<dbReference type="AlphaFoldDB" id="A0AAD4QK48"/>
<feature type="region of interest" description="Disordered" evidence="1">
    <location>
        <begin position="1"/>
        <end position="179"/>
    </location>
</feature>
<proteinExistence type="predicted"/>
<name>A0AAD4QK48_9AGAM</name>
<evidence type="ECO:0000313" key="2">
    <source>
        <dbReference type="EMBL" id="KAI0293637.1"/>
    </source>
</evidence>
<evidence type="ECO:0000313" key="3">
    <source>
        <dbReference type="Proteomes" id="UP001203297"/>
    </source>
</evidence>
<keyword evidence="3" id="KW-1185">Reference proteome</keyword>
<feature type="compositionally biased region" description="Basic and acidic residues" evidence="1">
    <location>
        <begin position="71"/>
        <end position="94"/>
    </location>
</feature>
<comment type="caution">
    <text evidence="2">The sequence shown here is derived from an EMBL/GenBank/DDBJ whole genome shotgun (WGS) entry which is preliminary data.</text>
</comment>
<feature type="compositionally biased region" description="Gly residues" evidence="1">
    <location>
        <begin position="517"/>
        <end position="529"/>
    </location>
</feature>
<dbReference type="Proteomes" id="UP001203297">
    <property type="component" value="Unassembled WGS sequence"/>
</dbReference>
<dbReference type="EMBL" id="WTXG01000093">
    <property type="protein sequence ID" value="KAI0293637.1"/>
    <property type="molecule type" value="Genomic_DNA"/>
</dbReference>
<evidence type="ECO:0000256" key="1">
    <source>
        <dbReference type="SAM" id="MobiDB-lite"/>
    </source>
</evidence>
<feature type="compositionally biased region" description="Polar residues" evidence="1">
    <location>
        <begin position="493"/>
        <end position="502"/>
    </location>
</feature>
<organism evidence="2 3">
    <name type="scientific">Multifurca ochricompacta</name>
    <dbReference type="NCBI Taxonomy" id="376703"/>
    <lineage>
        <taxon>Eukaryota</taxon>
        <taxon>Fungi</taxon>
        <taxon>Dikarya</taxon>
        <taxon>Basidiomycota</taxon>
        <taxon>Agaricomycotina</taxon>
        <taxon>Agaricomycetes</taxon>
        <taxon>Russulales</taxon>
        <taxon>Russulaceae</taxon>
        <taxon>Multifurca</taxon>
    </lineage>
</organism>
<feature type="region of interest" description="Disordered" evidence="1">
    <location>
        <begin position="304"/>
        <end position="576"/>
    </location>
</feature>
<accession>A0AAD4QK48</accession>
<feature type="compositionally biased region" description="Polar residues" evidence="1">
    <location>
        <begin position="304"/>
        <end position="315"/>
    </location>
</feature>
<feature type="compositionally biased region" description="Low complexity" evidence="1">
    <location>
        <begin position="105"/>
        <end position="149"/>
    </location>
</feature>
<feature type="compositionally biased region" description="Acidic residues" evidence="1">
    <location>
        <begin position="481"/>
        <end position="490"/>
    </location>
</feature>
<reference evidence="2" key="1">
    <citation type="journal article" date="2022" name="New Phytol.">
        <title>Evolutionary transition to the ectomycorrhizal habit in the genomes of a hyperdiverse lineage of mushroom-forming fungi.</title>
        <authorList>
            <person name="Looney B."/>
            <person name="Miyauchi S."/>
            <person name="Morin E."/>
            <person name="Drula E."/>
            <person name="Courty P.E."/>
            <person name="Kohler A."/>
            <person name="Kuo A."/>
            <person name="LaButti K."/>
            <person name="Pangilinan J."/>
            <person name="Lipzen A."/>
            <person name="Riley R."/>
            <person name="Andreopoulos W."/>
            <person name="He G."/>
            <person name="Johnson J."/>
            <person name="Nolan M."/>
            <person name="Tritt A."/>
            <person name="Barry K.W."/>
            <person name="Grigoriev I.V."/>
            <person name="Nagy L.G."/>
            <person name="Hibbett D."/>
            <person name="Henrissat B."/>
            <person name="Matheny P.B."/>
            <person name="Labbe J."/>
            <person name="Martin F.M."/>
        </authorList>
    </citation>
    <scope>NUCLEOTIDE SEQUENCE</scope>
    <source>
        <strain evidence="2">BPL690</strain>
    </source>
</reference>
<protein>
    <submittedName>
        <fullName evidence="2">Uncharacterized protein</fullName>
    </submittedName>
</protein>
<feature type="compositionally biased region" description="Polar residues" evidence="1">
    <location>
        <begin position="9"/>
        <end position="48"/>
    </location>
</feature>
<sequence>MEEKVFAMLQTTQSSPKHISPARSQSMPSFENPSPTPSQRESGVSSWWSVAKNRLTPTKEPLTAAQQVIQEAKEKERRGKKEAKKAEKDKKRSGEWPASPENKYNNPTLLSLTTPPKPSPNHSAPSAPSSPTPGSQGLPSSLPASLAPSPLRPPDARTSSPSRSPSREPHPLYAQFNEQGTLDVPGTLLVIARRFEKLEKWTVGHVRALEERMSDVERWLVEKESEKENEASKADGSAALEVTVNEMRDEFMEMQGRIGELGREVAKLVISPVTLSSTPSRVSAQAVSTAPQTNSSFAIHAQTSSSITVHSHSLPPNTPTPQPSVSRMSSYGDLRRRDSVSPPFVPPSALRAEQPRSRLPYPTGDYTSPPGSVIVAQGALSPPQSPPTTNNSASASPASAAVRSRPVSVAGLPAASPSPSATAPSGLPRIGGSTLVAPQQPPRARSASISPTPRKRYTVALGEPIMKPRMSASPPPISAGGEEDTEEEEDTFNRTIGRSAGSNKGPGPMQQQKRKGVGIGIGIGNGNGNWNGDDTDTSADSVPTSSPPRRSRAQTSGGARTNPLRLRSRAQSTTDRIAFEDEGDAHSQLRMPWSATATSLPTSAVSAGFRDPLVVRREENEARAKAVPPPPRVISGKPRAPVGELVAFFDKS</sequence>
<feature type="compositionally biased region" description="Low complexity" evidence="1">
    <location>
        <begin position="387"/>
        <end position="428"/>
    </location>
</feature>